<dbReference type="EMBL" id="CAEY01000109">
    <property type="status" value="NOT_ANNOTATED_CDS"/>
    <property type="molecule type" value="Genomic_DNA"/>
</dbReference>
<keyword evidence="2" id="KW-1185">Reference proteome</keyword>
<reference evidence="1" key="2">
    <citation type="submission" date="2016-04" db="UniProtKB">
        <authorList>
            <consortium name="EnsemblMetazoa"/>
        </authorList>
    </citation>
    <scope>IDENTIFICATION</scope>
</reference>
<evidence type="ECO:0000313" key="1">
    <source>
        <dbReference type="EnsemblMetazoa" id="tetur12g04936.1"/>
    </source>
</evidence>
<reference evidence="2" key="1">
    <citation type="submission" date="2011-08" db="EMBL/GenBank/DDBJ databases">
        <authorList>
            <person name="Rombauts S."/>
        </authorList>
    </citation>
    <scope>NUCLEOTIDE SEQUENCE</scope>
    <source>
        <strain evidence="2">London</strain>
    </source>
</reference>
<dbReference type="PANTHER" id="PTHR47326">
    <property type="entry name" value="TRANSPOSABLE ELEMENT TC3 TRANSPOSASE-LIKE PROTEIN"/>
    <property type="match status" value="1"/>
</dbReference>
<dbReference type="EnsemblMetazoa" id="tetur12g04936.1">
    <property type="protein sequence ID" value="tetur12g04936.1"/>
    <property type="gene ID" value="tetur12g04936"/>
</dbReference>
<dbReference type="Gene3D" id="3.30.420.10">
    <property type="entry name" value="Ribonuclease H-like superfamily/Ribonuclease H"/>
    <property type="match status" value="1"/>
</dbReference>
<dbReference type="AlphaFoldDB" id="A0A158P527"/>
<proteinExistence type="predicted"/>
<dbReference type="PANTHER" id="PTHR47326:SF1">
    <property type="entry name" value="HTH PSQ-TYPE DOMAIN-CONTAINING PROTEIN"/>
    <property type="match status" value="1"/>
</dbReference>
<dbReference type="STRING" id="32264.A0A158P527"/>
<dbReference type="InterPro" id="IPR036397">
    <property type="entry name" value="RNaseH_sf"/>
</dbReference>
<sequence length="350" mass="40056">MASLSEHEKRKVISDFYSSGQFANANQLFNKIKNIGVSRATVYNIWNRLVSQSSIDRAKGSGLKSGKLNATEIQKILKLASENGQKPSKIASKFNVSRRNIAYLLKKNNLQFYKKIDSPQSSEGQKERQTERLNILTNGVFRVGAYKHIIYDDESYFPLNNTHNGTDKGYYASKRGQEKENLVYKARAKFGAKLCVWIAISKKGHSQPFFIPAKCALNADSYSSECIRKRLFPFIQKNYQEKRYIFWPDGASCHYARTTIDTLNELGIKFIEKEQNPPNIPQLRPIERFWAHLKQKVYEGGWSASSYPSLKARINSKLKEFDQNYFARLCANDRNKIAKAAKHGVLSVLN</sequence>
<dbReference type="GO" id="GO:0003676">
    <property type="term" value="F:nucleic acid binding"/>
    <property type="evidence" value="ECO:0007669"/>
    <property type="project" value="InterPro"/>
</dbReference>
<name>A0A158P527_TETUR</name>
<accession>A0A158P527</accession>
<protein>
    <recommendedName>
        <fullName evidence="3">Tc1-like transposase DDE domain-containing protein</fullName>
    </recommendedName>
</protein>
<dbReference type="Proteomes" id="UP000015104">
    <property type="component" value="Unassembled WGS sequence"/>
</dbReference>
<evidence type="ECO:0000313" key="2">
    <source>
        <dbReference type="Proteomes" id="UP000015104"/>
    </source>
</evidence>
<organism evidence="1 2">
    <name type="scientific">Tetranychus urticae</name>
    <name type="common">Two-spotted spider mite</name>
    <dbReference type="NCBI Taxonomy" id="32264"/>
    <lineage>
        <taxon>Eukaryota</taxon>
        <taxon>Metazoa</taxon>
        <taxon>Ecdysozoa</taxon>
        <taxon>Arthropoda</taxon>
        <taxon>Chelicerata</taxon>
        <taxon>Arachnida</taxon>
        <taxon>Acari</taxon>
        <taxon>Acariformes</taxon>
        <taxon>Trombidiformes</taxon>
        <taxon>Prostigmata</taxon>
        <taxon>Eleutherengona</taxon>
        <taxon>Raphignathae</taxon>
        <taxon>Tetranychoidea</taxon>
        <taxon>Tetranychidae</taxon>
        <taxon>Tetranychus</taxon>
    </lineage>
</organism>
<evidence type="ECO:0008006" key="3">
    <source>
        <dbReference type="Google" id="ProtNLM"/>
    </source>
</evidence>